<keyword evidence="3" id="KW-1185">Reference proteome</keyword>
<gene>
    <name evidence="2" type="ORF">CU669_12590</name>
</gene>
<organism evidence="2 3">
    <name type="scientific">Paramagnetospirillum kuznetsovii</name>
    <dbReference type="NCBI Taxonomy" id="2053833"/>
    <lineage>
        <taxon>Bacteria</taxon>
        <taxon>Pseudomonadati</taxon>
        <taxon>Pseudomonadota</taxon>
        <taxon>Alphaproteobacteria</taxon>
        <taxon>Rhodospirillales</taxon>
        <taxon>Magnetospirillaceae</taxon>
        <taxon>Paramagnetospirillum</taxon>
    </lineage>
</organism>
<dbReference type="EMBL" id="PGTO01000009">
    <property type="protein sequence ID" value="RAU21529.1"/>
    <property type="molecule type" value="Genomic_DNA"/>
</dbReference>
<dbReference type="OrthoDB" id="7337459at2"/>
<feature type="chain" id="PRO_5017025116" description="DUF3108 domain-containing protein" evidence="1">
    <location>
        <begin position="26"/>
        <end position="277"/>
    </location>
</feature>
<dbReference type="AlphaFoldDB" id="A0A364NWQ5"/>
<feature type="signal peptide" evidence="1">
    <location>
        <begin position="1"/>
        <end position="25"/>
    </location>
</feature>
<comment type="caution">
    <text evidence="2">The sequence shown here is derived from an EMBL/GenBank/DDBJ whole genome shotgun (WGS) entry which is preliminary data.</text>
</comment>
<evidence type="ECO:0008006" key="4">
    <source>
        <dbReference type="Google" id="ProtNLM"/>
    </source>
</evidence>
<evidence type="ECO:0000256" key="1">
    <source>
        <dbReference type="SAM" id="SignalP"/>
    </source>
</evidence>
<evidence type="ECO:0000313" key="2">
    <source>
        <dbReference type="EMBL" id="RAU21529.1"/>
    </source>
</evidence>
<keyword evidence="1" id="KW-0732">Signal</keyword>
<dbReference type="Pfam" id="PF11306">
    <property type="entry name" value="DUF3108"/>
    <property type="match status" value="1"/>
</dbReference>
<dbReference type="InterPro" id="IPR021457">
    <property type="entry name" value="DUF3108"/>
</dbReference>
<sequence length="277" mass="31044">MVILFIMRLSTTALVIALLSPPALAEPVGYRYEIMWGGFHAGDLAISREDSATAIHTGMTIRTVGLFDRFLRLRFTAEGESRPAGTDGLSSVGYQTRYRNRYREHLLRVAYDGEARPIYDEVVETFAPPPEDDEPNPPVPAEFRRSVMDPLTSMALAGRAARDALTSGRAYFKTTSYDGRKAYDFETTVIGPRRINIRDREYDTIGLTMVLKPLAGFKPKFLHLWQGAEYEVDIDRDTLLPIRIRSDSFAATTVINVIEPCHKPADQCGPQLAVRAE</sequence>
<name>A0A364NWQ5_9PROT</name>
<accession>A0A364NWQ5</accession>
<dbReference type="Proteomes" id="UP000251075">
    <property type="component" value="Unassembled WGS sequence"/>
</dbReference>
<proteinExistence type="predicted"/>
<protein>
    <recommendedName>
        <fullName evidence="4">DUF3108 domain-containing protein</fullName>
    </recommendedName>
</protein>
<reference evidence="2 3" key="1">
    <citation type="submission" date="2017-11" db="EMBL/GenBank/DDBJ databases">
        <title>Draft genome sequence of magnetotactic bacterium Magnetospirillum kuznetsovii LBB-42.</title>
        <authorList>
            <person name="Grouzdev D.S."/>
            <person name="Rysina M.S."/>
            <person name="Baslerov R.V."/>
            <person name="Koziaeva V."/>
        </authorList>
    </citation>
    <scope>NUCLEOTIDE SEQUENCE [LARGE SCALE GENOMIC DNA]</scope>
    <source>
        <strain evidence="2 3">LBB-42</strain>
    </source>
</reference>
<evidence type="ECO:0000313" key="3">
    <source>
        <dbReference type="Proteomes" id="UP000251075"/>
    </source>
</evidence>